<feature type="compositionally biased region" description="Polar residues" evidence="1">
    <location>
        <begin position="221"/>
        <end position="234"/>
    </location>
</feature>
<comment type="caution">
    <text evidence="2">The sequence shown here is derived from an EMBL/GenBank/DDBJ whole genome shotgun (WGS) entry which is preliminary data.</text>
</comment>
<organism evidence="2 3">
    <name type="scientific">Tetrapyrgos nigripes</name>
    <dbReference type="NCBI Taxonomy" id="182062"/>
    <lineage>
        <taxon>Eukaryota</taxon>
        <taxon>Fungi</taxon>
        <taxon>Dikarya</taxon>
        <taxon>Basidiomycota</taxon>
        <taxon>Agaricomycotina</taxon>
        <taxon>Agaricomycetes</taxon>
        <taxon>Agaricomycetidae</taxon>
        <taxon>Agaricales</taxon>
        <taxon>Marasmiineae</taxon>
        <taxon>Marasmiaceae</taxon>
        <taxon>Tetrapyrgos</taxon>
    </lineage>
</organism>
<dbReference type="OrthoDB" id="3262817at2759"/>
<keyword evidence="3" id="KW-1185">Reference proteome</keyword>
<reference evidence="2 3" key="1">
    <citation type="journal article" date="2020" name="ISME J.">
        <title>Uncovering the hidden diversity of litter-decomposition mechanisms in mushroom-forming fungi.</title>
        <authorList>
            <person name="Floudas D."/>
            <person name="Bentzer J."/>
            <person name="Ahren D."/>
            <person name="Johansson T."/>
            <person name="Persson P."/>
            <person name="Tunlid A."/>
        </authorList>
    </citation>
    <scope>NUCLEOTIDE SEQUENCE [LARGE SCALE GENOMIC DNA]</scope>
    <source>
        <strain evidence="2 3">CBS 291.85</strain>
    </source>
</reference>
<dbReference type="AlphaFoldDB" id="A0A8H5FYJ1"/>
<name>A0A8H5FYJ1_9AGAR</name>
<evidence type="ECO:0000256" key="1">
    <source>
        <dbReference type="SAM" id="MobiDB-lite"/>
    </source>
</evidence>
<dbReference type="EMBL" id="JAACJM010000060">
    <property type="protein sequence ID" value="KAF5354415.1"/>
    <property type="molecule type" value="Genomic_DNA"/>
</dbReference>
<feature type="region of interest" description="Disordered" evidence="1">
    <location>
        <begin position="187"/>
        <end position="249"/>
    </location>
</feature>
<protein>
    <submittedName>
        <fullName evidence="2">Uncharacterized protein</fullName>
    </submittedName>
</protein>
<evidence type="ECO:0000313" key="2">
    <source>
        <dbReference type="EMBL" id="KAF5354415.1"/>
    </source>
</evidence>
<dbReference type="Proteomes" id="UP000559256">
    <property type="component" value="Unassembled WGS sequence"/>
</dbReference>
<proteinExistence type="predicted"/>
<feature type="region of interest" description="Disordered" evidence="1">
    <location>
        <begin position="108"/>
        <end position="137"/>
    </location>
</feature>
<evidence type="ECO:0000313" key="3">
    <source>
        <dbReference type="Proteomes" id="UP000559256"/>
    </source>
</evidence>
<gene>
    <name evidence="2" type="ORF">D9758_010763</name>
</gene>
<accession>A0A8H5FYJ1</accession>
<sequence length="249" mass="27117">MRLKSSHDTSPSIPGDDPVLLFKMGNNWLWLRREDAYADMLRVVREEFQIPDSQIPTLETSGSSFKICEGRGERITKNAYPVMSSLDVIEVVIASSTDGAACQDAAHPLSQGNECSSGSSGQNGHQEGNGWASLSTGFGSDRGRRPLDYESADPLLCISYPKGKERAVDVVFRTAAGNDSVSKIVERRGPAGPEEQNVEIETQKRPRSLQNNDKPYMATVSAGSSRSSPSQEAIQFTREPVPSPEALDR</sequence>
<feature type="compositionally biased region" description="Polar residues" evidence="1">
    <location>
        <begin position="110"/>
        <end position="137"/>
    </location>
</feature>